<dbReference type="PANTHER" id="PTHR30290">
    <property type="entry name" value="PERIPLASMIC BINDING COMPONENT OF ABC TRANSPORTER"/>
    <property type="match status" value="1"/>
</dbReference>
<name>A0A0T5NZJ0_9RHOB</name>
<gene>
    <name evidence="6" type="ORF">XM53_00660</name>
</gene>
<dbReference type="InterPro" id="IPR000914">
    <property type="entry name" value="SBP_5_dom"/>
</dbReference>
<comment type="similarity">
    <text evidence="2">Belongs to the bacterial solute-binding protein 5 family.</text>
</comment>
<comment type="subcellular location">
    <subcellularLocation>
        <location evidence="1">Periplasm</location>
    </subcellularLocation>
</comment>
<reference evidence="6 7" key="1">
    <citation type="submission" date="2015-04" db="EMBL/GenBank/DDBJ databases">
        <title>The draft genome sequence of Roseovarius sp.R12b.</title>
        <authorList>
            <person name="Li G."/>
            <person name="Lai Q."/>
            <person name="Shao Z."/>
            <person name="Yan P."/>
        </authorList>
    </citation>
    <scope>NUCLEOTIDE SEQUENCE [LARGE SCALE GENOMIC DNA]</scope>
    <source>
        <strain evidence="6 7">R12B</strain>
    </source>
</reference>
<dbReference type="CDD" id="cd08497">
    <property type="entry name" value="MbnE-like"/>
    <property type="match status" value="1"/>
</dbReference>
<dbReference type="OrthoDB" id="9803988at2"/>
<evidence type="ECO:0000313" key="7">
    <source>
        <dbReference type="Proteomes" id="UP000051295"/>
    </source>
</evidence>
<feature type="signal peptide" evidence="4">
    <location>
        <begin position="1"/>
        <end position="27"/>
    </location>
</feature>
<dbReference type="Proteomes" id="UP000051295">
    <property type="component" value="Unassembled WGS sequence"/>
</dbReference>
<evidence type="ECO:0000256" key="3">
    <source>
        <dbReference type="ARBA" id="ARBA00022729"/>
    </source>
</evidence>
<evidence type="ECO:0000256" key="4">
    <source>
        <dbReference type="SAM" id="SignalP"/>
    </source>
</evidence>
<dbReference type="SUPFAM" id="SSF53850">
    <property type="entry name" value="Periplasmic binding protein-like II"/>
    <property type="match status" value="1"/>
</dbReference>
<evidence type="ECO:0000256" key="1">
    <source>
        <dbReference type="ARBA" id="ARBA00004418"/>
    </source>
</evidence>
<organism evidence="6 7">
    <name type="scientific">Roseovarius atlanticus</name>
    <dbReference type="NCBI Taxonomy" id="1641875"/>
    <lineage>
        <taxon>Bacteria</taxon>
        <taxon>Pseudomonadati</taxon>
        <taxon>Pseudomonadota</taxon>
        <taxon>Alphaproteobacteria</taxon>
        <taxon>Rhodobacterales</taxon>
        <taxon>Roseobacteraceae</taxon>
        <taxon>Roseovarius</taxon>
    </lineage>
</organism>
<dbReference type="InterPro" id="IPR030678">
    <property type="entry name" value="Peptide/Ni-bd"/>
</dbReference>
<feature type="domain" description="Solute-binding protein family 5" evidence="5">
    <location>
        <begin position="104"/>
        <end position="513"/>
    </location>
</feature>
<keyword evidence="7" id="KW-1185">Reference proteome</keyword>
<evidence type="ECO:0000313" key="6">
    <source>
        <dbReference type="EMBL" id="KRS14280.1"/>
    </source>
</evidence>
<protein>
    <submittedName>
        <fullName evidence="6">ABC transporter substrate-binding protein</fullName>
    </submittedName>
</protein>
<dbReference type="STRING" id="1641875.XM53_00660"/>
<dbReference type="AlphaFoldDB" id="A0A0T5NZJ0"/>
<dbReference type="RefSeq" id="WP_057789276.1">
    <property type="nucleotide sequence ID" value="NZ_LAXJ01000002.1"/>
</dbReference>
<comment type="caution">
    <text evidence="6">The sequence shown here is derived from an EMBL/GenBank/DDBJ whole genome shotgun (WGS) entry which is preliminary data.</text>
</comment>
<dbReference type="PATRIC" id="fig|1641875.4.peg.1216"/>
<dbReference type="EMBL" id="LAXJ01000002">
    <property type="protein sequence ID" value="KRS14280.1"/>
    <property type="molecule type" value="Genomic_DNA"/>
</dbReference>
<proteinExistence type="inferred from homology"/>
<dbReference type="GO" id="GO:1904680">
    <property type="term" value="F:peptide transmembrane transporter activity"/>
    <property type="evidence" value="ECO:0007669"/>
    <property type="project" value="TreeGrafter"/>
</dbReference>
<dbReference type="Gene3D" id="3.40.190.10">
    <property type="entry name" value="Periplasmic binding protein-like II"/>
    <property type="match status" value="1"/>
</dbReference>
<evidence type="ECO:0000259" key="5">
    <source>
        <dbReference type="Pfam" id="PF00496"/>
    </source>
</evidence>
<dbReference type="GO" id="GO:0030288">
    <property type="term" value="C:outer membrane-bounded periplasmic space"/>
    <property type="evidence" value="ECO:0007669"/>
    <property type="project" value="TreeGrafter"/>
</dbReference>
<accession>A0A0T5NZJ0</accession>
<dbReference type="GO" id="GO:0015833">
    <property type="term" value="P:peptide transport"/>
    <property type="evidence" value="ECO:0007669"/>
    <property type="project" value="TreeGrafter"/>
</dbReference>
<evidence type="ECO:0000256" key="2">
    <source>
        <dbReference type="ARBA" id="ARBA00005695"/>
    </source>
</evidence>
<sequence length="610" mass="68142">MGPDFFHRALRAIAILGAGLVAAPAMAEPSHGIAMYGDPALPPDFVSLPYANPDAPKGGRLVSGNVGSFDSLNPFVQKGEPPWQLRYLTHEALMGRSYDEPFSLYGLLAESVETGPDRKWVEFTLRDEATFSDGTPVTVEDVIWSYETIGTEGHGRYRGFWQKVEKIEATGPRSVRLNFNTEDRELALIAGLRPILKKAQWEGKEFSQAALADVPIGSAPYVVANYEVGRHVTLRRNPDYWGNDLPFRRGTNNFDEIRIEFYGDDAVMKEAFKAQAISYVRELNAERWATQYDFPAVQSGAVTLSEIPQGTPSGMTGFVFNTRRAPLDDWRVREALILAFNFEYINDTLTGGRQPRITSYFSGSELGMRDGPATGRVRELLEPYADTLLPGALEGYTVPQGDGTKRNRGNIRKAMDLLNEAGWTVENGELRNAEGEPLSLTVLLQQDGLLQQASTYMEIYAQALERLGIDLKIETTDPAQYNEREQNFDFDLTFFRRAFSLSPGNEQIYYWGAEYADIPGSRNVMGMKSPAAEAMIDTMLNATSREDFTAAVRALDRVLISGRYVIPIHAYAVGRIAHLSDLKYPADRLPVYGDGIWFLPEVWWSEASEQ</sequence>
<feature type="chain" id="PRO_5006664080" evidence="4">
    <location>
        <begin position="28"/>
        <end position="610"/>
    </location>
</feature>
<dbReference type="GO" id="GO:0042884">
    <property type="term" value="P:microcin transport"/>
    <property type="evidence" value="ECO:0007669"/>
    <property type="project" value="TreeGrafter"/>
</dbReference>
<dbReference type="InterPro" id="IPR039424">
    <property type="entry name" value="SBP_5"/>
</dbReference>
<keyword evidence="3 4" id="KW-0732">Signal</keyword>
<dbReference type="Pfam" id="PF00496">
    <property type="entry name" value="SBP_bac_5"/>
    <property type="match status" value="1"/>
</dbReference>
<dbReference type="PIRSF" id="PIRSF002741">
    <property type="entry name" value="MppA"/>
    <property type="match status" value="1"/>
</dbReference>
<dbReference type="PANTHER" id="PTHR30290:SF64">
    <property type="entry name" value="ABC TRANSPORTER PERIPLASMIC BINDING PROTEIN"/>
    <property type="match status" value="1"/>
</dbReference>
<dbReference type="Gene3D" id="3.10.105.10">
    <property type="entry name" value="Dipeptide-binding Protein, Domain 3"/>
    <property type="match status" value="1"/>
</dbReference>
<dbReference type="GO" id="GO:0043190">
    <property type="term" value="C:ATP-binding cassette (ABC) transporter complex"/>
    <property type="evidence" value="ECO:0007669"/>
    <property type="project" value="InterPro"/>
</dbReference>